<accession>A0A381V4B6</accession>
<evidence type="ECO:0000313" key="4">
    <source>
        <dbReference type="EMBL" id="SVA35192.1"/>
    </source>
</evidence>
<protein>
    <recommendedName>
        <fullName evidence="3">Bacterial surface antigen (D15) domain-containing protein</fullName>
    </recommendedName>
</protein>
<evidence type="ECO:0000259" key="3">
    <source>
        <dbReference type="Pfam" id="PF01103"/>
    </source>
</evidence>
<dbReference type="Pfam" id="PF01103">
    <property type="entry name" value="Omp85"/>
    <property type="match status" value="1"/>
</dbReference>
<name>A0A381V4B6_9ZZZZ</name>
<sequence length="622" mass="68247">MLAYTNQKCSGTPLSIGVIGAPMGRRIQIACLFVLATGTVRVSSAMAQQCPEGEISFIFVNSHPVFDTDERDGDSARPWIYNVANGFHMETDEEFIRGELLFEVGDCYDSFRVAESERIIRRLGFIARIDISAIPQPDGSVHIVVDTQDKWTFQVTAKARLDDGFEFNGLSVSEQNVGGKGIALGAYYNERRERQELGGGIQTQRFFDSRWNAHLQMGRTRVGDALQQGFVYPFVGEVGRYAFRQSFISREELFAYAIPEGTGTFSHVVLPVREEVTEITLAGRLGRPGRLTILAMGISKETVDFTGFARGTEIIQNRDFSNPEPSPAAIADQLLPQTRGYSATRLNFILGQRNLRFQRREGLDALRGVVDVPIGTEAALAIGRTVGFYSPDILEKGDDFFTRLRLFGGFTTGRWVFASAVSLEGRTTISGTPEDRWRDVLGEFDIYGYWQPKMAPRHTLFARVSGAGGWSMTGPFQLTLGGSTGVRGYSLDYSPGGRRLTTSLEDRIYLGSPGDGLFDLGLTAFVDIGSVWKGDVPFGFDSERLASGGLGLRVGFPGGTRGVIRIDVAMPMNGPDAFSGATFRITASELLGLIDGFEDQQLRRSRRGRVGVGILPDPSSGR</sequence>
<dbReference type="EMBL" id="UINC01007812">
    <property type="protein sequence ID" value="SVA35192.1"/>
    <property type="molecule type" value="Genomic_DNA"/>
</dbReference>
<feature type="domain" description="Bacterial surface antigen (D15)" evidence="3">
    <location>
        <begin position="479"/>
        <end position="577"/>
    </location>
</feature>
<dbReference type="GO" id="GO:0019867">
    <property type="term" value="C:outer membrane"/>
    <property type="evidence" value="ECO:0007669"/>
    <property type="project" value="InterPro"/>
</dbReference>
<proteinExistence type="predicted"/>
<organism evidence="4">
    <name type="scientific">marine metagenome</name>
    <dbReference type="NCBI Taxonomy" id="408172"/>
    <lineage>
        <taxon>unclassified sequences</taxon>
        <taxon>metagenomes</taxon>
        <taxon>ecological metagenomes</taxon>
    </lineage>
</organism>
<dbReference type="Gene3D" id="2.40.160.50">
    <property type="entry name" value="membrane protein fhac: a member of the omp85/tpsb transporter family"/>
    <property type="match status" value="1"/>
</dbReference>
<dbReference type="Gene3D" id="3.10.20.310">
    <property type="entry name" value="membrane protein fhac"/>
    <property type="match status" value="1"/>
</dbReference>
<comment type="subcellular location">
    <subcellularLocation>
        <location evidence="1">Membrane</location>
    </subcellularLocation>
</comment>
<reference evidence="4" key="1">
    <citation type="submission" date="2018-05" db="EMBL/GenBank/DDBJ databases">
        <authorList>
            <person name="Lanie J.A."/>
            <person name="Ng W.-L."/>
            <person name="Kazmierczak K.M."/>
            <person name="Andrzejewski T.M."/>
            <person name="Davidsen T.M."/>
            <person name="Wayne K.J."/>
            <person name="Tettelin H."/>
            <person name="Glass J.I."/>
            <person name="Rusch D."/>
            <person name="Podicherti R."/>
            <person name="Tsui H.-C.T."/>
            <person name="Winkler M.E."/>
        </authorList>
    </citation>
    <scope>NUCLEOTIDE SEQUENCE</scope>
</reference>
<keyword evidence="2" id="KW-0472">Membrane</keyword>
<evidence type="ECO:0000256" key="2">
    <source>
        <dbReference type="ARBA" id="ARBA00023136"/>
    </source>
</evidence>
<dbReference type="InterPro" id="IPR000184">
    <property type="entry name" value="Bac_surfAg_D15"/>
</dbReference>
<gene>
    <name evidence="4" type="ORF">METZ01_LOCUS88046</name>
</gene>
<dbReference type="AlphaFoldDB" id="A0A381V4B6"/>
<evidence type="ECO:0000256" key="1">
    <source>
        <dbReference type="ARBA" id="ARBA00004370"/>
    </source>
</evidence>